<dbReference type="GO" id="GO:0008236">
    <property type="term" value="F:serine-type peptidase activity"/>
    <property type="evidence" value="ECO:0007669"/>
    <property type="project" value="InterPro"/>
</dbReference>
<dbReference type="PANTHER" id="PTHR11261">
    <property type="entry name" value="INTERPHOTORECEPTOR RETINOID-BINDING PROTEIN"/>
    <property type="match status" value="1"/>
</dbReference>
<name>A0A8J3JC62_9ACTN</name>
<reference evidence="2" key="1">
    <citation type="submission" date="2021-01" db="EMBL/GenBank/DDBJ databases">
        <title>Whole genome shotgun sequence of Actinocatenispora rupis NBRC 107355.</title>
        <authorList>
            <person name="Komaki H."/>
            <person name="Tamura T."/>
        </authorList>
    </citation>
    <scope>NUCLEOTIDE SEQUENCE</scope>
    <source>
        <strain evidence="2">NBRC 107355</strain>
    </source>
</reference>
<protein>
    <submittedName>
        <fullName evidence="2">Interphotoreceptor retinoid-binding protein</fullName>
    </submittedName>
</protein>
<dbReference type="Pfam" id="PF11918">
    <property type="entry name" value="Peptidase_S41_N"/>
    <property type="match status" value="1"/>
</dbReference>
<dbReference type="PANTHER" id="PTHR11261:SF3">
    <property type="entry name" value="RETINOL-BINDING PROTEIN 3"/>
    <property type="match status" value="1"/>
</dbReference>
<dbReference type="Pfam" id="PF03572">
    <property type="entry name" value="Peptidase_S41"/>
    <property type="match status" value="1"/>
</dbReference>
<evidence type="ECO:0000259" key="1">
    <source>
        <dbReference type="SMART" id="SM00245"/>
    </source>
</evidence>
<evidence type="ECO:0000313" key="3">
    <source>
        <dbReference type="Proteomes" id="UP000612808"/>
    </source>
</evidence>
<dbReference type="Proteomes" id="UP000612808">
    <property type="component" value="Unassembled WGS sequence"/>
</dbReference>
<dbReference type="SMART" id="SM00245">
    <property type="entry name" value="TSPc"/>
    <property type="match status" value="1"/>
</dbReference>
<dbReference type="RefSeq" id="WP_203664057.1">
    <property type="nucleotide sequence ID" value="NZ_BAAAZM010000001.1"/>
</dbReference>
<sequence>MEQHEVTRVVGDLRTLVTERYVFPDVAARVADLLGERAAAGRYDGVADPADLAARVTADVQEANGDKHLRLIAHAEPLADLPGEEAVEAVFAARAERTMGGIARIQRLDGGIGLLEIEPVLWNAELVGDAMTAAMTILARTSGLVIDLRGCVGGDPGVVAYLCTYLLAPETHLNDMIERVPGGGERSTQFRTLPYVPGPRYGTERPIAVLIGPRTFSGGEELAYDLKHTGRATLFGETTAGGAHPRIGIRLHPYLEASVPVARTRNAVTGTNWEGTGVAPDVPVDEADALDAALKYLTG</sequence>
<dbReference type="SUPFAM" id="SSF52096">
    <property type="entry name" value="ClpP/crotonase"/>
    <property type="match status" value="1"/>
</dbReference>
<evidence type="ECO:0000313" key="2">
    <source>
        <dbReference type="EMBL" id="GID15661.1"/>
    </source>
</evidence>
<gene>
    <name evidence="2" type="ORF">Aru02nite_65500</name>
</gene>
<feature type="domain" description="Tail specific protease" evidence="1">
    <location>
        <begin position="98"/>
        <end position="285"/>
    </location>
</feature>
<organism evidence="2 3">
    <name type="scientific">Actinocatenispora rupis</name>
    <dbReference type="NCBI Taxonomy" id="519421"/>
    <lineage>
        <taxon>Bacteria</taxon>
        <taxon>Bacillati</taxon>
        <taxon>Actinomycetota</taxon>
        <taxon>Actinomycetes</taxon>
        <taxon>Micromonosporales</taxon>
        <taxon>Micromonosporaceae</taxon>
        <taxon>Actinocatenispora</taxon>
    </lineage>
</organism>
<dbReference type="InterPro" id="IPR005151">
    <property type="entry name" value="Tail-specific_protease"/>
</dbReference>
<dbReference type="AlphaFoldDB" id="A0A8J3JC62"/>
<comment type="caution">
    <text evidence="2">The sequence shown here is derived from an EMBL/GenBank/DDBJ whole genome shotgun (WGS) entry which is preliminary data.</text>
</comment>
<dbReference type="Gene3D" id="3.90.226.10">
    <property type="entry name" value="2-enoyl-CoA Hydratase, Chain A, domain 1"/>
    <property type="match status" value="1"/>
</dbReference>
<dbReference type="GO" id="GO:0006508">
    <property type="term" value="P:proteolysis"/>
    <property type="evidence" value="ECO:0007669"/>
    <property type="project" value="InterPro"/>
</dbReference>
<keyword evidence="3" id="KW-1185">Reference proteome</keyword>
<proteinExistence type="predicted"/>
<dbReference type="CDD" id="cd07563">
    <property type="entry name" value="Peptidase_S41_IRBP"/>
    <property type="match status" value="1"/>
</dbReference>
<accession>A0A8J3JC62</accession>
<dbReference type="EMBL" id="BOMB01000046">
    <property type="protein sequence ID" value="GID15661.1"/>
    <property type="molecule type" value="Genomic_DNA"/>
</dbReference>
<dbReference type="InterPro" id="IPR029045">
    <property type="entry name" value="ClpP/crotonase-like_dom_sf"/>
</dbReference>
<dbReference type="Gene3D" id="3.30.750.44">
    <property type="match status" value="1"/>
</dbReference>